<dbReference type="PANTHER" id="PTHR43464:SF19">
    <property type="entry name" value="UBIQUINONE BIOSYNTHESIS O-METHYLTRANSFERASE, MITOCHONDRIAL"/>
    <property type="match status" value="1"/>
</dbReference>
<protein>
    <submittedName>
        <fullName evidence="5">Methyltransferase family protein</fullName>
    </submittedName>
</protein>
<feature type="domain" description="Methyltransferase" evidence="4">
    <location>
        <begin position="52"/>
        <end position="142"/>
    </location>
</feature>
<name>A0A543CTR1_9ACTN</name>
<evidence type="ECO:0000313" key="5">
    <source>
        <dbReference type="EMBL" id="TQM00485.1"/>
    </source>
</evidence>
<dbReference type="EMBL" id="VFOZ01000001">
    <property type="protein sequence ID" value="TQM00485.1"/>
    <property type="molecule type" value="Genomic_DNA"/>
</dbReference>
<evidence type="ECO:0000313" key="6">
    <source>
        <dbReference type="Proteomes" id="UP000316096"/>
    </source>
</evidence>
<gene>
    <name evidence="5" type="ORF">FB559_6198</name>
</gene>
<keyword evidence="3" id="KW-0949">S-adenosyl-L-methionine</keyword>
<dbReference type="OrthoDB" id="9810615at2"/>
<dbReference type="Gene3D" id="3.40.50.150">
    <property type="entry name" value="Vaccinia Virus protein VP39"/>
    <property type="match status" value="1"/>
</dbReference>
<dbReference type="SUPFAM" id="SSF53335">
    <property type="entry name" value="S-adenosyl-L-methionine-dependent methyltransferases"/>
    <property type="match status" value="1"/>
</dbReference>
<keyword evidence="6" id="KW-1185">Reference proteome</keyword>
<accession>A0A543CTR1</accession>
<organism evidence="5 6">
    <name type="scientific">Actinoallomurus bryophytorum</name>
    <dbReference type="NCBI Taxonomy" id="1490222"/>
    <lineage>
        <taxon>Bacteria</taxon>
        <taxon>Bacillati</taxon>
        <taxon>Actinomycetota</taxon>
        <taxon>Actinomycetes</taxon>
        <taxon>Streptosporangiales</taxon>
        <taxon>Thermomonosporaceae</taxon>
        <taxon>Actinoallomurus</taxon>
    </lineage>
</organism>
<dbReference type="AlphaFoldDB" id="A0A543CTR1"/>
<evidence type="ECO:0000256" key="2">
    <source>
        <dbReference type="ARBA" id="ARBA00022679"/>
    </source>
</evidence>
<dbReference type="InterPro" id="IPR041698">
    <property type="entry name" value="Methyltransf_25"/>
</dbReference>
<dbReference type="GO" id="GO:0008168">
    <property type="term" value="F:methyltransferase activity"/>
    <property type="evidence" value="ECO:0007669"/>
    <property type="project" value="UniProtKB-KW"/>
</dbReference>
<comment type="caution">
    <text evidence="5">The sequence shown here is derived from an EMBL/GenBank/DDBJ whole genome shotgun (WGS) entry which is preliminary data.</text>
</comment>
<sequence length="270" mass="28639">MEPLTVAPEIIEFYTTGYDEASRLSTKAHGLLEKIRTQELLRRHLPEPPAEVLDVGGGPGAHARWLAADGYRVHLVDPVERHLEEAAATGACSVELGDARRLTASDASYDVVLLLGPLYHLTDPAERLQALREARRSVRPGGLVAVAAISRNAALLEKAALGRLDGPTRSRVDSILATGHHDPTFGFTTAYFHTVGGLRAEMSDAGLADVSVSGVEGPVWPSLMALQAHTGDTLADSAHLASALAAARMVDSDPSLVPASAHFLAFGRRP</sequence>
<dbReference type="Pfam" id="PF13649">
    <property type="entry name" value="Methyltransf_25"/>
    <property type="match status" value="1"/>
</dbReference>
<dbReference type="GO" id="GO:0032259">
    <property type="term" value="P:methylation"/>
    <property type="evidence" value="ECO:0007669"/>
    <property type="project" value="UniProtKB-KW"/>
</dbReference>
<dbReference type="Proteomes" id="UP000316096">
    <property type="component" value="Unassembled WGS sequence"/>
</dbReference>
<evidence type="ECO:0000256" key="1">
    <source>
        <dbReference type="ARBA" id="ARBA00022603"/>
    </source>
</evidence>
<dbReference type="InterPro" id="IPR029063">
    <property type="entry name" value="SAM-dependent_MTases_sf"/>
</dbReference>
<proteinExistence type="predicted"/>
<dbReference type="PANTHER" id="PTHR43464">
    <property type="entry name" value="METHYLTRANSFERASE"/>
    <property type="match status" value="1"/>
</dbReference>
<keyword evidence="2 5" id="KW-0808">Transferase</keyword>
<dbReference type="RefSeq" id="WP_141960062.1">
    <property type="nucleotide sequence ID" value="NZ_VFOZ01000001.1"/>
</dbReference>
<keyword evidence="1 5" id="KW-0489">Methyltransferase</keyword>
<evidence type="ECO:0000259" key="4">
    <source>
        <dbReference type="Pfam" id="PF13649"/>
    </source>
</evidence>
<evidence type="ECO:0000256" key="3">
    <source>
        <dbReference type="ARBA" id="ARBA00022691"/>
    </source>
</evidence>
<dbReference type="CDD" id="cd02440">
    <property type="entry name" value="AdoMet_MTases"/>
    <property type="match status" value="1"/>
</dbReference>
<reference evidence="5 6" key="1">
    <citation type="submission" date="2019-06" db="EMBL/GenBank/DDBJ databases">
        <title>Sequencing the genomes of 1000 actinobacteria strains.</title>
        <authorList>
            <person name="Klenk H.-P."/>
        </authorList>
    </citation>
    <scope>NUCLEOTIDE SEQUENCE [LARGE SCALE GENOMIC DNA]</scope>
    <source>
        <strain evidence="5 6">DSM 102200</strain>
    </source>
</reference>